<evidence type="ECO:0000313" key="3">
    <source>
        <dbReference type="Proteomes" id="UP001055439"/>
    </source>
</evidence>
<reference evidence="2" key="1">
    <citation type="submission" date="2022-05" db="EMBL/GenBank/DDBJ databases">
        <title>The Musa troglodytarum L. genome provides insights into the mechanism of non-climacteric behaviour and enrichment of carotenoids.</title>
        <authorList>
            <person name="Wang J."/>
        </authorList>
    </citation>
    <scope>NUCLEOTIDE SEQUENCE</scope>
    <source>
        <tissue evidence="2">Leaf</tissue>
    </source>
</reference>
<evidence type="ECO:0000256" key="1">
    <source>
        <dbReference type="SAM" id="MobiDB-lite"/>
    </source>
</evidence>
<dbReference type="AlphaFoldDB" id="A0A9E7EUD3"/>
<evidence type="ECO:0000313" key="2">
    <source>
        <dbReference type="EMBL" id="URD82805.1"/>
    </source>
</evidence>
<dbReference type="Proteomes" id="UP001055439">
    <property type="component" value="Chromosome 10"/>
</dbReference>
<feature type="compositionally biased region" description="Low complexity" evidence="1">
    <location>
        <begin position="1"/>
        <end position="15"/>
    </location>
</feature>
<gene>
    <name evidence="2" type="ORF">MUK42_02568</name>
</gene>
<proteinExistence type="predicted"/>
<feature type="compositionally biased region" description="Low complexity" evidence="1">
    <location>
        <begin position="67"/>
        <end position="76"/>
    </location>
</feature>
<feature type="region of interest" description="Disordered" evidence="1">
    <location>
        <begin position="1"/>
        <end position="51"/>
    </location>
</feature>
<feature type="compositionally biased region" description="Low complexity" evidence="1">
    <location>
        <begin position="36"/>
        <end position="51"/>
    </location>
</feature>
<keyword evidence="3" id="KW-1185">Reference proteome</keyword>
<dbReference type="EMBL" id="CP097503">
    <property type="protein sequence ID" value="URD82805.1"/>
    <property type="molecule type" value="Genomic_DNA"/>
</dbReference>
<sequence>MKESSPADSSAAGSPLEIFPCRSRSRRRRRSRSRSRSLSTVAASSPSPCSSAVPFSWEHRPGIAKNPKALPAARPALPRPPPLRSLPVTNRPAADPFAIALAECAKGLPPAEDDGADDRCRGAVAVRRKVAALVGWFAIFDLYGSCKAAGSVAGATLRIPRPGSGRS</sequence>
<feature type="region of interest" description="Disordered" evidence="1">
    <location>
        <begin position="64"/>
        <end position="89"/>
    </location>
</feature>
<organism evidence="2 3">
    <name type="scientific">Musa troglodytarum</name>
    <name type="common">fe'i banana</name>
    <dbReference type="NCBI Taxonomy" id="320322"/>
    <lineage>
        <taxon>Eukaryota</taxon>
        <taxon>Viridiplantae</taxon>
        <taxon>Streptophyta</taxon>
        <taxon>Embryophyta</taxon>
        <taxon>Tracheophyta</taxon>
        <taxon>Spermatophyta</taxon>
        <taxon>Magnoliopsida</taxon>
        <taxon>Liliopsida</taxon>
        <taxon>Zingiberales</taxon>
        <taxon>Musaceae</taxon>
        <taxon>Musa</taxon>
    </lineage>
</organism>
<protein>
    <submittedName>
        <fullName evidence="2">Uncharacterized protein</fullName>
    </submittedName>
</protein>
<feature type="compositionally biased region" description="Basic residues" evidence="1">
    <location>
        <begin position="23"/>
        <end position="35"/>
    </location>
</feature>
<accession>A0A9E7EUD3</accession>
<dbReference type="OrthoDB" id="1925896at2759"/>
<dbReference type="PANTHER" id="PTHR33696">
    <property type="entry name" value="T22J18.15-RELATED"/>
    <property type="match status" value="1"/>
</dbReference>
<dbReference type="PANTHER" id="PTHR33696:SF1">
    <property type="entry name" value="T22J18.15"/>
    <property type="match status" value="1"/>
</dbReference>
<name>A0A9E7EUD3_9LILI</name>